<protein>
    <submittedName>
        <fullName evidence="2">Uncharacterized protein</fullName>
    </submittedName>
</protein>
<reference evidence="2" key="1">
    <citation type="submission" date="2020-12" db="EMBL/GenBank/DDBJ databases">
        <title>Clostridium thailandense sp. nov., a novel acetogenic bacterium isolated from peat land soil in Thailand.</title>
        <authorList>
            <person name="Chaikitkaew S."/>
            <person name="Birkeland N.K."/>
        </authorList>
    </citation>
    <scope>NUCLEOTIDE SEQUENCE</scope>
    <source>
        <strain evidence="2">DSM 17425</strain>
    </source>
</reference>
<name>A0A934M2M4_9CLOT</name>
<keyword evidence="3" id="KW-1185">Reference proteome</keyword>
<feature type="signal peptide" evidence="1">
    <location>
        <begin position="1"/>
        <end position="21"/>
    </location>
</feature>
<evidence type="ECO:0000313" key="3">
    <source>
        <dbReference type="Proteomes" id="UP000622687"/>
    </source>
</evidence>
<dbReference type="EMBL" id="JAEEGB010000005">
    <property type="protein sequence ID" value="MBI6872100.1"/>
    <property type="molecule type" value="Genomic_DNA"/>
</dbReference>
<sequence>MFKRLIISLIVIVSLSTNVHAEVHKNIEIFNINQGKVERIIQSNSKIQETVVSYLQGIDGLYSKFNPIPDRGYAVRIPLSPSVKIEDRWLNALVDEVIIMFPENEQSFLMVFEDGGRLMCFQFKGNRNKLLKELSL</sequence>
<comment type="caution">
    <text evidence="2">The sequence shown here is derived from an EMBL/GenBank/DDBJ whole genome shotgun (WGS) entry which is preliminary data.</text>
</comment>
<gene>
    <name evidence="2" type="ORF">I6U51_05175</name>
</gene>
<dbReference type="AlphaFoldDB" id="A0A934M2M4"/>
<organism evidence="2 3">
    <name type="scientific">Clostridium aciditolerans</name>
    <dbReference type="NCBI Taxonomy" id="339861"/>
    <lineage>
        <taxon>Bacteria</taxon>
        <taxon>Bacillati</taxon>
        <taxon>Bacillota</taxon>
        <taxon>Clostridia</taxon>
        <taxon>Eubacteriales</taxon>
        <taxon>Clostridiaceae</taxon>
        <taxon>Clostridium</taxon>
    </lineage>
</organism>
<dbReference type="RefSeq" id="WP_211141557.1">
    <property type="nucleotide sequence ID" value="NZ_JAEEGB010000005.1"/>
</dbReference>
<keyword evidence="1" id="KW-0732">Signal</keyword>
<dbReference type="Proteomes" id="UP000622687">
    <property type="component" value="Unassembled WGS sequence"/>
</dbReference>
<evidence type="ECO:0000313" key="2">
    <source>
        <dbReference type="EMBL" id="MBI6872100.1"/>
    </source>
</evidence>
<accession>A0A934M2M4</accession>
<feature type="chain" id="PRO_5037550325" evidence="1">
    <location>
        <begin position="22"/>
        <end position="136"/>
    </location>
</feature>
<proteinExistence type="predicted"/>
<evidence type="ECO:0000256" key="1">
    <source>
        <dbReference type="SAM" id="SignalP"/>
    </source>
</evidence>